<reference evidence="2 5" key="2">
    <citation type="submission" date="2021-06" db="EMBL/GenBank/DDBJ databases">
        <title>Microbial metabolic specificity influences pelagic lipid remineralization.</title>
        <authorList>
            <person name="Behrendt L."/>
            <person name="Hunter J.E."/>
            <person name="Alcolombri U."/>
            <person name="Smriga S."/>
            <person name="Mincer T."/>
            <person name="Lowenstein D.P."/>
            <person name="Peaudecerf F.J."/>
            <person name="Fernandez V.I."/>
            <person name="Fredricks H."/>
            <person name="Almblad H."/>
            <person name="Harrison J.J."/>
            <person name="Stocker R."/>
            <person name="Van Mooy B.A.S."/>
        </authorList>
    </citation>
    <scope>NUCLEOTIDE SEQUENCE [LARGE SCALE GENOMIC DNA]</scope>
    <source>
        <strain evidence="2 5">A252</strain>
    </source>
</reference>
<dbReference type="Proteomes" id="UP000683436">
    <property type="component" value="Chromosome"/>
</dbReference>
<keyword evidence="5" id="KW-1185">Reference proteome</keyword>
<evidence type="ECO:0000259" key="1">
    <source>
        <dbReference type="Pfam" id="PF06527"/>
    </source>
</evidence>
<dbReference type="Pfam" id="PF06527">
    <property type="entry name" value="TniQ"/>
    <property type="match status" value="1"/>
</dbReference>
<evidence type="ECO:0000313" key="4">
    <source>
        <dbReference type="Proteomes" id="UP000252554"/>
    </source>
</evidence>
<accession>A0A365PPM7</accession>
<organism evidence="3 4">
    <name type="scientific">Stutzerimonas zhaodongensis</name>
    <dbReference type="NCBI Taxonomy" id="1176257"/>
    <lineage>
        <taxon>Bacteria</taxon>
        <taxon>Pseudomonadati</taxon>
        <taxon>Pseudomonadota</taxon>
        <taxon>Gammaproteobacteria</taxon>
        <taxon>Pseudomonadales</taxon>
        <taxon>Pseudomonadaceae</taxon>
        <taxon>Stutzerimonas</taxon>
    </lineage>
</organism>
<dbReference type="InterPro" id="IPR009492">
    <property type="entry name" value="TniQ"/>
</dbReference>
<dbReference type="AlphaFoldDB" id="A0A365PPM7"/>
<dbReference type="EMBL" id="CP076683">
    <property type="protein sequence ID" value="QWV17938.1"/>
    <property type="molecule type" value="Genomic_DNA"/>
</dbReference>
<evidence type="ECO:0000313" key="5">
    <source>
        <dbReference type="Proteomes" id="UP000683436"/>
    </source>
</evidence>
<feature type="domain" description="TniQ" evidence="1">
    <location>
        <begin position="4"/>
        <end position="120"/>
    </location>
</feature>
<gene>
    <name evidence="3" type="ORF">DQ403_20515</name>
    <name evidence="2" type="ORF">KQ248_04375</name>
</gene>
<dbReference type="RefSeq" id="WP_128121738.1">
    <property type="nucleotide sequence ID" value="NZ_CP076683.1"/>
</dbReference>
<sequence length="626" mass="69321">MMQIHLEPFTDEALHSYLLRLAQGYGLESSKQLLRAVNLKPRLCYDQEQLRALGEEFGLSLDVLTAMSPSHAAKAPISDMKYQRSVCSPICPCCIREAPYVKAMWDHELITACPKHGVLLMDACPGCSEPITRDRKSITHCLHCNFPFADISANSAEDFDLAISALIAGAEYGARGLLPAALQCGSPPLDIAAFLTYLASHIQPSTLPVRTGREARPKTLQESRAVLMRIWSVLGQWPIAFENFIEARIREGEGRSVHQRVGRWLAVFHKQFDHEVYGFFTEVTGRVLASHFDGCLRPSMRKRLLGADGVDALQWFSAAEAARLLGVAPDILTNLVITQQVQGKIHQEGTNRIIAIRRATLDQIAAQRASYLSAMEARHRLNVSKNFFERFIQAGGLRRYKRDERPVLVAGEFRVEDVDQVIQQLAGGVRQKSKASVLIGLQDISAKHGISNSKIVGVLQDILHGTIRPVAHVSSVPGLAGLQFDKAEIEQRIRDNDPDVVLSVDDLAQVSGWKAGVIKKWIQGGYLKAVEERHGKAKRDVVPVSALIQFLLTYSPTAELSKQLNTKTQYMMQSWRPARIETVVPPQDVGGGQRGLLVRTADLARAAQLRQPTIAELADQWEASSC</sequence>
<reference evidence="3 4" key="1">
    <citation type="submission" date="2018-06" db="EMBL/GenBank/DDBJ databases">
        <title>Whole genome sequencing of four bacterial strains from South Shetland trench revealing bio-synthetic gene clusters.</title>
        <authorList>
            <person name="Abdel-Mageed W.M."/>
            <person name="Lehri B."/>
            <person name="Jarmusch S.A."/>
            <person name="Miranda K."/>
            <person name="Goodfellow M."/>
            <person name="Jaspars M."/>
            <person name="Karlyshev A.V."/>
        </authorList>
    </citation>
    <scope>NUCLEOTIDE SEQUENCE [LARGE SCALE GENOMIC DNA]</scope>
    <source>
        <strain evidence="3 4">SST2</strain>
    </source>
</reference>
<evidence type="ECO:0000313" key="2">
    <source>
        <dbReference type="EMBL" id="QWV17938.1"/>
    </source>
</evidence>
<evidence type="ECO:0000313" key="3">
    <source>
        <dbReference type="EMBL" id="RBA52674.1"/>
    </source>
</evidence>
<name>A0A365PPM7_9GAMM</name>
<protein>
    <submittedName>
        <fullName evidence="2">TniQ family protein</fullName>
    </submittedName>
</protein>
<dbReference type="EMBL" id="QNTV01000023">
    <property type="protein sequence ID" value="RBA52674.1"/>
    <property type="molecule type" value="Genomic_DNA"/>
</dbReference>
<proteinExistence type="predicted"/>
<dbReference type="Proteomes" id="UP000252554">
    <property type="component" value="Unassembled WGS sequence"/>
</dbReference>